<dbReference type="EMBL" id="LTAN01000004">
    <property type="protein sequence ID" value="OBR10212.1"/>
    <property type="molecule type" value="Genomic_DNA"/>
</dbReference>
<dbReference type="SUPFAM" id="SSF51182">
    <property type="entry name" value="RmlC-like cupins"/>
    <property type="match status" value="1"/>
</dbReference>
<reference evidence="3" key="1">
    <citation type="journal article" date="2017" name="BMC Genomics">
        <title>Gapless genome assembly of Colletotrichum higginsianum reveals chromosome structure and association of transposable elements with secondary metabolite gene clusters.</title>
        <authorList>
            <person name="Dallery J.-F."/>
            <person name="Lapalu N."/>
            <person name="Zampounis A."/>
            <person name="Pigne S."/>
            <person name="Luyten I."/>
            <person name="Amselem J."/>
            <person name="Wittenberg A.H.J."/>
            <person name="Zhou S."/>
            <person name="de Queiroz M.V."/>
            <person name="Robin G.P."/>
            <person name="Auger A."/>
            <person name="Hainaut M."/>
            <person name="Henrissat B."/>
            <person name="Kim K.-T."/>
            <person name="Lee Y.-H."/>
            <person name="Lespinet O."/>
            <person name="Schwartz D.C."/>
            <person name="Thon M.R."/>
            <person name="O'Connell R.J."/>
        </authorList>
    </citation>
    <scope>NUCLEOTIDE SEQUENCE [LARGE SCALE GENOMIC DNA]</scope>
    <source>
        <strain evidence="3">IMI 349063</strain>
    </source>
</reference>
<dbReference type="Pfam" id="PF12973">
    <property type="entry name" value="Cupin_7"/>
    <property type="match status" value="1"/>
</dbReference>
<dbReference type="KEGG" id="chig:CH63R_05904"/>
<protein>
    <submittedName>
        <fullName evidence="2">Cupin 2 domain-containing protein</fullName>
    </submittedName>
</protein>
<organism evidence="2 3">
    <name type="scientific">Colletotrichum higginsianum (strain IMI 349063)</name>
    <name type="common">Crucifer anthracnose fungus</name>
    <dbReference type="NCBI Taxonomy" id="759273"/>
    <lineage>
        <taxon>Eukaryota</taxon>
        <taxon>Fungi</taxon>
        <taxon>Dikarya</taxon>
        <taxon>Ascomycota</taxon>
        <taxon>Pezizomycotina</taxon>
        <taxon>Sordariomycetes</taxon>
        <taxon>Hypocreomycetidae</taxon>
        <taxon>Glomerellales</taxon>
        <taxon>Glomerellaceae</taxon>
        <taxon>Colletotrichum</taxon>
        <taxon>Colletotrichum destructivum species complex</taxon>
    </lineage>
</organism>
<dbReference type="InterPro" id="IPR014710">
    <property type="entry name" value="RmlC-like_jellyroll"/>
</dbReference>
<name>A0A1B7YDW7_COLHI</name>
<sequence length="121" mass="13796">MEQFEFHPATSATRAWTPLEPGIDEMLLNADPATGRRTLLQRWQPGAANRQLSAFVHDYVEEIYLADGDLADVRLGRRWERGAYAYRKPGMKHGPFRSEAGCMMFILCIPVDEVGREVKDQ</sequence>
<evidence type="ECO:0000313" key="3">
    <source>
        <dbReference type="Proteomes" id="UP000092177"/>
    </source>
</evidence>
<gene>
    <name evidence="2" type="ORF">CH63R_05904</name>
</gene>
<dbReference type="OrthoDB" id="9970537at2759"/>
<dbReference type="VEuPathDB" id="FungiDB:CH63R_05904"/>
<evidence type="ECO:0000313" key="2">
    <source>
        <dbReference type="EMBL" id="OBR10212.1"/>
    </source>
</evidence>
<keyword evidence="3" id="KW-1185">Reference proteome</keyword>
<dbReference type="InterPro" id="IPR011051">
    <property type="entry name" value="RmlC_Cupin_sf"/>
</dbReference>
<evidence type="ECO:0000259" key="1">
    <source>
        <dbReference type="Pfam" id="PF12973"/>
    </source>
</evidence>
<dbReference type="RefSeq" id="XP_018158729.1">
    <property type="nucleotide sequence ID" value="XM_018300879.1"/>
</dbReference>
<dbReference type="Proteomes" id="UP000092177">
    <property type="component" value="Chromosome 4"/>
</dbReference>
<dbReference type="InterPro" id="IPR025979">
    <property type="entry name" value="ChrR-like_cupin_dom"/>
</dbReference>
<comment type="caution">
    <text evidence="2">The sequence shown here is derived from an EMBL/GenBank/DDBJ whole genome shotgun (WGS) entry which is preliminary data.</text>
</comment>
<dbReference type="GeneID" id="28864986"/>
<proteinExistence type="predicted"/>
<accession>A0A1B7YDW7</accession>
<dbReference type="Gene3D" id="2.60.120.10">
    <property type="entry name" value="Jelly Rolls"/>
    <property type="match status" value="1"/>
</dbReference>
<dbReference type="AlphaFoldDB" id="A0A1B7YDW7"/>
<feature type="domain" description="ChrR-like cupin" evidence="1">
    <location>
        <begin position="11"/>
        <end position="108"/>
    </location>
</feature>